<evidence type="ECO:0000313" key="4">
    <source>
        <dbReference type="Proteomes" id="UP000070250"/>
    </source>
</evidence>
<dbReference type="AlphaFoldDB" id="A0A127FBW6"/>
<gene>
    <name evidence="3" type="ORF">ACG33_12520</name>
</gene>
<dbReference type="PANTHER" id="PTHR11820:SF90">
    <property type="entry name" value="FLUTATHIONE S-TRANSFERASE"/>
    <property type="match status" value="1"/>
</dbReference>
<evidence type="ECO:0000256" key="1">
    <source>
        <dbReference type="ARBA" id="ARBA00022723"/>
    </source>
</evidence>
<protein>
    <submittedName>
        <fullName evidence="3">Fumarylacetoacetate hydrolase</fullName>
    </submittedName>
</protein>
<accession>A0A127FBW6</accession>
<dbReference type="OrthoDB" id="9805307at2"/>
<dbReference type="SUPFAM" id="SSF56529">
    <property type="entry name" value="FAH"/>
    <property type="match status" value="1"/>
</dbReference>
<dbReference type="Gene3D" id="3.90.850.10">
    <property type="entry name" value="Fumarylacetoacetase-like, C-terminal domain"/>
    <property type="match status" value="1"/>
</dbReference>
<organism evidence="3 4">
    <name type="scientific">Steroidobacter denitrificans</name>
    <dbReference type="NCBI Taxonomy" id="465721"/>
    <lineage>
        <taxon>Bacteria</taxon>
        <taxon>Pseudomonadati</taxon>
        <taxon>Pseudomonadota</taxon>
        <taxon>Gammaproteobacteria</taxon>
        <taxon>Steroidobacterales</taxon>
        <taxon>Steroidobacteraceae</taxon>
        <taxon>Steroidobacter</taxon>
    </lineage>
</organism>
<keyword evidence="3" id="KW-0378">Hydrolase</keyword>
<dbReference type="STRING" id="465721.ACG33_12520"/>
<reference evidence="3 4" key="1">
    <citation type="submission" date="2015-06" db="EMBL/GenBank/DDBJ databases">
        <title>A Comprehensive Approach to Explore the Metabolic and Phylogenetic Diversity of Bacterial Steroid Degradation in the Environment: Testosterone as an Example.</title>
        <authorList>
            <person name="Yang F.-C."/>
            <person name="Chen Y.-L."/>
            <person name="Yu C.-P."/>
            <person name="Tang S.-L."/>
            <person name="Wang P.-H."/>
            <person name="Ismail W."/>
            <person name="Wang C.-H."/>
            <person name="Yang C.-Y."/>
            <person name="Chiang Y.-R."/>
        </authorList>
    </citation>
    <scope>NUCLEOTIDE SEQUENCE [LARGE SCALE GENOMIC DNA]</scope>
    <source>
        <strain evidence="3 4">DSM 18526</strain>
    </source>
</reference>
<dbReference type="GO" id="GO:0046872">
    <property type="term" value="F:metal ion binding"/>
    <property type="evidence" value="ECO:0007669"/>
    <property type="project" value="UniProtKB-KW"/>
</dbReference>
<dbReference type="PATRIC" id="fig|465721.4.peg.2677"/>
<dbReference type="GO" id="GO:0018773">
    <property type="term" value="F:acetylpyruvate hydrolase activity"/>
    <property type="evidence" value="ECO:0007669"/>
    <property type="project" value="TreeGrafter"/>
</dbReference>
<dbReference type="PANTHER" id="PTHR11820">
    <property type="entry name" value="ACYLPYRUVASE"/>
    <property type="match status" value="1"/>
</dbReference>
<proteinExistence type="predicted"/>
<sequence>MLFAFPPPSIPSVEIKNREERFPVHRIYCVGRNYAAHAREMGSDPGREPPCFFTKPADAIVANHAEIPYPPRTADLHHEIELVIAIGTGGLDIPMTHALEHVFGYAVGNDLTRRDLQSTAREQRHPWDTAKGFDRSAPISAITPAALCGHLQRGRIWLNVNDKLRQDADLSELIWSVPEIVAELSALFELVPGDLIYTGTPAGVGPLERGDHLEGGIDGLDTLVTRIV</sequence>
<evidence type="ECO:0000259" key="2">
    <source>
        <dbReference type="Pfam" id="PF01557"/>
    </source>
</evidence>
<dbReference type="KEGG" id="sdf:ACG33_12520"/>
<dbReference type="Proteomes" id="UP000070250">
    <property type="component" value="Chromosome"/>
</dbReference>
<dbReference type="InterPro" id="IPR011234">
    <property type="entry name" value="Fumarylacetoacetase-like_C"/>
</dbReference>
<dbReference type="EMBL" id="CP011971">
    <property type="protein sequence ID" value="AMN47906.1"/>
    <property type="molecule type" value="Genomic_DNA"/>
</dbReference>
<dbReference type="RefSeq" id="WP_066921662.1">
    <property type="nucleotide sequence ID" value="NZ_CP011971.1"/>
</dbReference>
<dbReference type="Pfam" id="PF01557">
    <property type="entry name" value="FAA_hydrolase"/>
    <property type="match status" value="1"/>
</dbReference>
<name>A0A127FBW6_STEDE</name>
<keyword evidence="1" id="KW-0479">Metal-binding</keyword>
<evidence type="ECO:0000313" key="3">
    <source>
        <dbReference type="EMBL" id="AMN47906.1"/>
    </source>
</evidence>
<dbReference type="InterPro" id="IPR036663">
    <property type="entry name" value="Fumarylacetoacetase_C_sf"/>
</dbReference>
<feature type="domain" description="Fumarylacetoacetase-like C-terminal" evidence="2">
    <location>
        <begin position="27"/>
        <end position="228"/>
    </location>
</feature>
<keyword evidence="4" id="KW-1185">Reference proteome</keyword>